<proteinExistence type="predicted"/>
<dbReference type="PANTHER" id="PTHR22916">
    <property type="entry name" value="GLYCOSYLTRANSFERASE"/>
    <property type="match status" value="1"/>
</dbReference>
<dbReference type="SUPFAM" id="SSF53448">
    <property type="entry name" value="Nucleotide-diphospho-sugar transferases"/>
    <property type="match status" value="1"/>
</dbReference>
<keyword evidence="2 4" id="KW-0808">Transferase</keyword>
<evidence type="ECO:0000313" key="5">
    <source>
        <dbReference type="Proteomes" id="UP000298517"/>
    </source>
</evidence>
<dbReference type="RefSeq" id="WP_134247604.1">
    <property type="nucleotide sequence ID" value="NZ_SNQI01000002.1"/>
</dbReference>
<dbReference type="InterPro" id="IPR001173">
    <property type="entry name" value="Glyco_trans_2-like"/>
</dbReference>
<dbReference type="AlphaFoldDB" id="A0A4Y8ATM4"/>
<sequence>MNNYLSVIVPVYNVQEYLHNCIDSIINQTFHHLEIILVNDGSTDTSPQICDAYAKKDARIKVIHQKNTGVSVARNKGIEVATGNYITFVDSDDWLESTMYETMYTAALLKQSADVVMCDFTNIKKDSKEKISTNIRTGFYTKQQIIKELYPTLLVTETFGRLPIISACTCLFKHSLLINNNIRFDAALRYSEDYLFMAAIITKANSFYYLKDNYFYNYLQYEESRSKKYQPAWWENLKYLNKKLEQLLKDNTAYNFTRQLKLQLLHSVLFILNSICNNGTMSTIKKIKAIRFILKEQELKAAFYNLKLDKQPKSLKLILYFIKNNMAFSYLFVQRTISILKNG</sequence>
<accession>A0A4Y8ATM4</accession>
<protein>
    <submittedName>
        <fullName evidence="4">Glycosyltransferase</fullName>
    </submittedName>
</protein>
<dbReference type="Gene3D" id="3.90.550.10">
    <property type="entry name" value="Spore Coat Polysaccharide Biosynthesis Protein SpsA, Chain A"/>
    <property type="match status" value="1"/>
</dbReference>
<dbReference type="EMBL" id="SNQI01000002">
    <property type="protein sequence ID" value="TEW75235.1"/>
    <property type="molecule type" value="Genomic_DNA"/>
</dbReference>
<evidence type="ECO:0000313" key="4">
    <source>
        <dbReference type="EMBL" id="TEW75235.1"/>
    </source>
</evidence>
<comment type="caution">
    <text evidence="4">The sequence shown here is derived from an EMBL/GenBank/DDBJ whole genome shotgun (WGS) entry which is preliminary data.</text>
</comment>
<dbReference type="Pfam" id="PF00535">
    <property type="entry name" value="Glycos_transf_2"/>
    <property type="match status" value="1"/>
</dbReference>
<keyword evidence="5" id="KW-1185">Reference proteome</keyword>
<feature type="domain" description="Glycosyltransferase 2-like" evidence="3">
    <location>
        <begin position="6"/>
        <end position="173"/>
    </location>
</feature>
<dbReference type="PANTHER" id="PTHR22916:SF51">
    <property type="entry name" value="GLYCOSYLTRANSFERASE EPSH-RELATED"/>
    <property type="match status" value="1"/>
</dbReference>
<evidence type="ECO:0000256" key="2">
    <source>
        <dbReference type="ARBA" id="ARBA00022679"/>
    </source>
</evidence>
<organism evidence="4 5">
    <name type="scientific">Gramella jeungdoensis</name>
    <dbReference type="NCBI Taxonomy" id="708091"/>
    <lineage>
        <taxon>Bacteria</taxon>
        <taxon>Pseudomonadati</taxon>
        <taxon>Bacteroidota</taxon>
        <taxon>Flavobacteriia</taxon>
        <taxon>Flavobacteriales</taxon>
        <taxon>Flavobacteriaceae</taxon>
        <taxon>Christiangramia</taxon>
    </lineage>
</organism>
<dbReference type="GO" id="GO:0016758">
    <property type="term" value="F:hexosyltransferase activity"/>
    <property type="evidence" value="ECO:0007669"/>
    <property type="project" value="UniProtKB-ARBA"/>
</dbReference>
<dbReference type="Proteomes" id="UP000298517">
    <property type="component" value="Unassembled WGS sequence"/>
</dbReference>
<dbReference type="OrthoDB" id="396512at2"/>
<evidence type="ECO:0000256" key="1">
    <source>
        <dbReference type="ARBA" id="ARBA00022676"/>
    </source>
</evidence>
<name>A0A4Y8ATM4_9FLAO</name>
<evidence type="ECO:0000259" key="3">
    <source>
        <dbReference type="Pfam" id="PF00535"/>
    </source>
</evidence>
<dbReference type="InterPro" id="IPR029044">
    <property type="entry name" value="Nucleotide-diphossugar_trans"/>
</dbReference>
<keyword evidence="1" id="KW-0328">Glycosyltransferase</keyword>
<reference evidence="4 5" key="1">
    <citation type="journal article" date="2011" name="J. Microbiol.">
        <title>Gramella jeungdoensis sp. nov., isolated from a solar saltern in Korea.</title>
        <authorList>
            <person name="Joung Y."/>
            <person name="Kim H."/>
            <person name="Jang T."/>
            <person name="Ahn T.S."/>
            <person name="Joh K."/>
        </authorList>
    </citation>
    <scope>NUCLEOTIDE SEQUENCE [LARGE SCALE GENOMIC DNA]</scope>
    <source>
        <strain evidence="4 5">KCTC 23123</strain>
    </source>
</reference>
<dbReference type="CDD" id="cd00761">
    <property type="entry name" value="Glyco_tranf_GTA_type"/>
    <property type="match status" value="1"/>
</dbReference>
<gene>
    <name evidence="4" type="ORF">E2488_06880</name>
</gene>